<keyword evidence="2" id="KW-0031">Aminopeptidase</keyword>
<protein>
    <recommendedName>
        <fullName evidence="5">Cytosol aminopeptidase domain-containing protein</fullName>
    </recommendedName>
</protein>
<name>A0A4W5QW87_9TELE</name>
<dbReference type="SUPFAM" id="SSF53187">
    <property type="entry name" value="Zn-dependent exopeptidases"/>
    <property type="match status" value="1"/>
</dbReference>
<dbReference type="GO" id="GO:0070006">
    <property type="term" value="F:metalloaminopeptidase activity"/>
    <property type="evidence" value="ECO:0007669"/>
    <property type="project" value="InterPro"/>
</dbReference>
<dbReference type="Gene3D" id="3.40.220.10">
    <property type="entry name" value="Leucine Aminopeptidase, subunit E, domain 1"/>
    <property type="match status" value="1"/>
</dbReference>
<reference evidence="6" key="2">
    <citation type="submission" date="2025-08" db="UniProtKB">
        <authorList>
            <consortium name="Ensembl"/>
        </authorList>
    </citation>
    <scope>IDENTIFICATION</scope>
</reference>
<keyword evidence="3" id="KW-0645">Protease</keyword>
<keyword evidence="4" id="KW-0378">Hydrolase</keyword>
<accession>A0A4W5QW87</accession>
<dbReference type="Pfam" id="PF00883">
    <property type="entry name" value="Peptidase_M17"/>
    <property type="match status" value="1"/>
</dbReference>
<dbReference type="PANTHER" id="PTHR11963">
    <property type="entry name" value="LEUCINE AMINOPEPTIDASE-RELATED"/>
    <property type="match status" value="1"/>
</dbReference>
<evidence type="ECO:0000256" key="4">
    <source>
        <dbReference type="ARBA" id="ARBA00022801"/>
    </source>
</evidence>
<dbReference type="AlphaFoldDB" id="A0A4W5QW87"/>
<dbReference type="Ensembl" id="ENSHHUT00000080528.1">
    <property type="protein sequence ID" value="ENSHHUP00000078003.1"/>
    <property type="gene ID" value="ENSHHUG00000045535.1"/>
</dbReference>
<comment type="similarity">
    <text evidence="1">Belongs to the peptidase M17 family.</text>
</comment>
<proteinExistence type="inferred from homology"/>
<keyword evidence="7" id="KW-1185">Reference proteome</keyword>
<organism evidence="6 7">
    <name type="scientific">Hucho hucho</name>
    <name type="common">huchen</name>
    <dbReference type="NCBI Taxonomy" id="62062"/>
    <lineage>
        <taxon>Eukaryota</taxon>
        <taxon>Metazoa</taxon>
        <taxon>Chordata</taxon>
        <taxon>Craniata</taxon>
        <taxon>Vertebrata</taxon>
        <taxon>Euteleostomi</taxon>
        <taxon>Actinopterygii</taxon>
        <taxon>Neopterygii</taxon>
        <taxon>Teleostei</taxon>
        <taxon>Protacanthopterygii</taxon>
        <taxon>Salmoniformes</taxon>
        <taxon>Salmonidae</taxon>
        <taxon>Salmoninae</taxon>
        <taxon>Hucho</taxon>
    </lineage>
</organism>
<dbReference type="Proteomes" id="UP000314982">
    <property type="component" value="Unassembled WGS sequence"/>
</dbReference>
<dbReference type="InterPro" id="IPR000819">
    <property type="entry name" value="Peptidase_M17_C"/>
</dbReference>
<dbReference type="GO" id="GO:0005737">
    <property type="term" value="C:cytoplasm"/>
    <property type="evidence" value="ECO:0007669"/>
    <property type="project" value="InterPro"/>
</dbReference>
<dbReference type="InterPro" id="IPR011356">
    <property type="entry name" value="Leucine_aapep/pepB"/>
</dbReference>
<dbReference type="GO" id="GO:0030145">
    <property type="term" value="F:manganese ion binding"/>
    <property type="evidence" value="ECO:0007669"/>
    <property type="project" value="InterPro"/>
</dbReference>
<dbReference type="PANTHER" id="PTHR11963:SF23">
    <property type="entry name" value="CYTOSOL AMINOPEPTIDASE"/>
    <property type="match status" value="1"/>
</dbReference>
<reference evidence="7" key="1">
    <citation type="submission" date="2018-06" db="EMBL/GenBank/DDBJ databases">
        <title>Genome assembly of Danube salmon.</title>
        <authorList>
            <person name="Macqueen D.J."/>
            <person name="Gundappa M.K."/>
        </authorList>
    </citation>
    <scope>NUCLEOTIDE SEQUENCE [LARGE SCALE GENOMIC DNA]</scope>
</reference>
<evidence type="ECO:0000313" key="7">
    <source>
        <dbReference type="Proteomes" id="UP000314982"/>
    </source>
</evidence>
<evidence type="ECO:0000313" key="6">
    <source>
        <dbReference type="Ensembl" id="ENSHHUP00000078003.1"/>
    </source>
</evidence>
<evidence type="ECO:0000256" key="2">
    <source>
        <dbReference type="ARBA" id="ARBA00022438"/>
    </source>
</evidence>
<sequence length="210" mass="22349">MLLIPAAAPEGTMGIVSTLGLVLGVYEREKEEDDSLHLTEAAAGVDRVLSGKLTELLKISGPGLKKGKSRIFYGLHEVIWEGSSVFLKMGGVLSVSKGSEEPPVFLELHYNGCPDNTHSPLLLVGKGITFDRYATHVTAVQSGGKPSCMGTASQGNTHTVENHPVWEQLHKVTHSGKPSCMGTVPYLKKGMSGRPTRTLVEFAAGLANQA</sequence>
<evidence type="ECO:0000256" key="3">
    <source>
        <dbReference type="ARBA" id="ARBA00022670"/>
    </source>
</evidence>
<dbReference type="SUPFAM" id="SSF52949">
    <property type="entry name" value="Macro domain-like"/>
    <property type="match status" value="1"/>
</dbReference>
<evidence type="ECO:0000256" key="1">
    <source>
        <dbReference type="ARBA" id="ARBA00009528"/>
    </source>
</evidence>
<feature type="domain" description="Cytosol aminopeptidase" evidence="5">
    <location>
        <begin position="87"/>
        <end position="131"/>
    </location>
</feature>
<evidence type="ECO:0000259" key="5">
    <source>
        <dbReference type="Pfam" id="PF00883"/>
    </source>
</evidence>
<reference evidence="6" key="3">
    <citation type="submission" date="2025-09" db="UniProtKB">
        <authorList>
            <consortium name="Ensembl"/>
        </authorList>
    </citation>
    <scope>IDENTIFICATION</scope>
</reference>
<dbReference type="InterPro" id="IPR043472">
    <property type="entry name" value="Macro_dom-like"/>
</dbReference>
<dbReference type="GO" id="GO:0006508">
    <property type="term" value="P:proteolysis"/>
    <property type="evidence" value="ECO:0007669"/>
    <property type="project" value="UniProtKB-KW"/>
</dbReference>
<dbReference type="STRING" id="62062.ENSHHUP00000078003"/>